<comment type="subcellular location">
    <subcellularLocation>
        <location evidence="1">Nucleus</location>
    </subcellularLocation>
</comment>
<dbReference type="InterPro" id="IPR007219">
    <property type="entry name" value="XnlR_reg_dom"/>
</dbReference>
<evidence type="ECO:0000256" key="8">
    <source>
        <dbReference type="SAM" id="MobiDB-lite"/>
    </source>
</evidence>
<feature type="region of interest" description="Disordered" evidence="8">
    <location>
        <begin position="88"/>
        <end position="202"/>
    </location>
</feature>
<dbReference type="InterPro" id="IPR050797">
    <property type="entry name" value="Carb_Metab_Trans_Reg"/>
</dbReference>
<dbReference type="GO" id="GO:0000981">
    <property type="term" value="F:DNA-binding transcription factor activity, RNA polymerase II-specific"/>
    <property type="evidence" value="ECO:0007669"/>
    <property type="project" value="InterPro"/>
</dbReference>
<dbReference type="AlphaFoldDB" id="A0A6A6PGT5"/>
<proteinExistence type="predicted"/>
<dbReference type="PANTHER" id="PTHR31668:SF18">
    <property type="entry name" value="MALTOSE FERMENTATION REGULATORY PROTEIN MAL13-RELATED"/>
    <property type="match status" value="1"/>
</dbReference>
<evidence type="ECO:0000313" key="10">
    <source>
        <dbReference type="EMBL" id="KAF2478833.1"/>
    </source>
</evidence>
<dbReference type="CDD" id="cd12148">
    <property type="entry name" value="fungal_TF_MHR"/>
    <property type="match status" value="1"/>
</dbReference>
<dbReference type="Proteomes" id="UP000799767">
    <property type="component" value="Unassembled WGS sequence"/>
</dbReference>
<dbReference type="CDD" id="cd00067">
    <property type="entry name" value="GAL4"/>
    <property type="match status" value="1"/>
</dbReference>
<dbReference type="Gene3D" id="4.10.240.10">
    <property type="entry name" value="Zn(2)-C6 fungal-type DNA-binding domain"/>
    <property type="match status" value="1"/>
</dbReference>
<dbReference type="PROSITE" id="PS50048">
    <property type="entry name" value="ZN2_CY6_FUNGAL_2"/>
    <property type="match status" value="1"/>
</dbReference>
<organism evidence="10 11">
    <name type="scientific">Neohortaea acidophila</name>
    <dbReference type="NCBI Taxonomy" id="245834"/>
    <lineage>
        <taxon>Eukaryota</taxon>
        <taxon>Fungi</taxon>
        <taxon>Dikarya</taxon>
        <taxon>Ascomycota</taxon>
        <taxon>Pezizomycotina</taxon>
        <taxon>Dothideomycetes</taxon>
        <taxon>Dothideomycetidae</taxon>
        <taxon>Mycosphaerellales</taxon>
        <taxon>Teratosphaeriaceae</taxon>
        <taxon>Neohortaea</taxon>
    </lineage>
</organism>
<dbReference type="OrthoDB" id="4132249at2759"/>
<feature type="domain" description="Zn(2)-C6 fungal-type" evidence="9">
    <location>
        <begin position="31"/>
        <end position="60"/>
    </location>
</feature>
<evidence type="ECO:0000256" key="6">
    <source>
        <dbReference type="ARBA" id="ARBA00023163"/>
    </source>
</evidence>
<name>A0A6A6PGT5_9PEZI</name>
<evidence type="ECO:0000256" key="3">
    <source>
        <dbReference type="ARBA" id="ARBA00022833"/>
    </source>
</evidence>
<sequence length="698" mass="77947">MAYEEAHLPGPPTAAAEDDAAIAAQKLSRRACDCCRKRKVKCDGGNPCTPCQKAMLPCAYLQPPKKKGPKGLRSQRVLHMLRRIDDHMAAGLPSPPTPQQTSAFGNWGWHTQSSGSNGGAMPPPNAHAHSEDSYGPHTSVAPDQPYYPPSQSSMPPPPQQSPFPPHSMRFSPEAQFASWTNKSPSVPPPTSDPSSTMSPSTSSSLHLRLPAECFLPYIKLFFDHMFPIMPVIDRNIYVNPNLYTDSSLLTPDEYCFLCSICAATMVQLDDSISQPPAIHPPKRNDDLFAEECLRERKVYDFIESPSRLSVMTSFFLFAYYGNNEKHDKAWHYLQESITFAQTLNMDDENAYRDLDPTEAQWRRRLYWLLFITERAYAVQRRKHTRLYANVKQPSIFDNEEAQLLNGFVNLANLFAAVDDDFVKAWRGSRKQSLCDEQWLAKTQSQLDNAVLALGSVSETQQMDIRVTREWLHMLAWQMGVSNGLMWGEGESDGTRLYYPVEIAKRVVEITSGANALALDSHGIGMASCEQKLYDIAGCLADVLRCTAGDPSATYAAGKEYLHILSQKLSSIRGKESRYLKPLLARMEGLMGYELNAQPLPPPTAAGFDPKFPPANAYFNTPRMSVVESMNMLRSLSMTGGGSFSLPSSLSSMLPSLAMMEDWTQRRPSGKVYDEAETDAMDPWALNEVVIQQRQRQAI</sequence>
<dbReference type="SMART" id="SM00066">
    <property type="entry name" value="GAL4"/>
    <property type="match status" value="1"/>
</dbReference>
<evidence type="ECO:0000259" key="9">
    <source>
        <dbReference type="PROSITE" id="PS50048"/>
    </source>
</evidence>
<dbReference type="PANTHER" id="PTHR31668">
    <property type="entry name" value="GLUCOSE TRANSPORT TRANSCRIPTION REGULATOR RGT1-RELATED-RELATED"/>
    <property type="match status" value="1"/>
</dbReference>
<evidence type="ECO:0000256" key="5">
    <source>
        <dbReference type="ARBA" id="ARBA00023125"/>
    </source>
</evidence>
<feature type="compositionally biased region" description="Low complexity" evidence="8">
    <location>
        <begin position="192"/>
        <end position="202"/>
    </location>
</feature>
<dbReference type="EMBL" id="MU001643">
    <property type="protein sequence ID" value="KAF2478833.1"/>
    <property type="molecule type" value="Genomic_DNA"/>
</dbReference>
<keyword evidence="11" id="KW-1185">Reference proteome</keyword>
<dbReference type="Pfam" id="PF00172">
    <property type="entry name" value="Zn_clus"/>
    <property type="match status" value="1"/>
</dbReference>
<keyword evidence="2" id="KW-0479">Metal-binding</keyword>
<keyword evidence="3" id="KW-0862">Zinc</keyword>
<dbReference type="Pfam" id="PF04082">
    <property type="entry name" value="Fungal_trans"/>
    <property type="match status" value="1"/>
</dbReference>
<keyword evidence="5" id="KW-0238">DNA-binding</keyword>
<accession>A0A6A6PGT5</accession>
<reference evidence="10" key="1">
    <citation type="journal article" date="2020" name="Stud. Mycol.">
        <title>101 Dothideomycetes genomes: a test case for predicting lifestyles and emergence of pathogens.</title>
        <authorList>
            <person name="Haridas S."/>
            <person name="Albert R."/>
            <person name="Binder M."/>
            <person name="Bloem J."/>
            <person name="Labutti K."/>
            <person name="Salamov A."/>
            <person name="Andreopoulos B."/>
            <person name="Baker S."/>
            <person name="Barry K."/>
            <person name="Bills G."/>
            <person name="Bluhm B."/>
            <person name="Cannon C."/>
            <person name="Castanera R."/>
            <person name="Culley D."/>
            <person name="Daum C."/>
            <person name="Ezra D."/>
            <person name="Gonzalez J."/>
            <person name="Henrissat B."/>
            <person name="Kuo A."/>
            <person name="Liang C."/>
            <person name="Lipzen A."/>
            <person name="Lutzoni F."/>
            <person name="Magnuson J."/>
            <person name="Mondo S."/>
            <person name="Nolan M."/>
            <person name="Ohm R."/>
            <person name="Pangilinan J."/>
            <person name="Park H.-J."/>
            <person name="Ramirez L."/>
            <person name="Alfaro M."/>
            <person name="Sun H."/>
            <person name="Tritt A."/>
            <person name="Yoshinaga Y."/>
            <person name="Zwiers L.-H."/>
            <person name="Turgeon B."/>
            <person name="Goodwin S."/>
            <person name="Spatafora J."/>
            <person name="Crous P."/>
            <person name="Grigoriev I."/>
        </authorList>
    </citation>
    <scope>NUCLEOTIDE SEQUENCE</scope>
    <source>
        <strain evidence="10">CBS 113389</strain>
    </source>
</reference>
<feature type="compositionally biased region" description="Pro residues" evidence="8">
    <location>
        <begin position="154"/>
        <end position="165"/>
    </location>
</feature>
<dbReference type="InterPro" id="IPR036864">
    <property type="entry name" value="Zn2-C6_fun-type_DNA-bd_sf"/>
</dbReference>
<evidence type="ECO:0000256" key="2">
    <source>
        <dbReference type="ARBA" id="ARBA00022723"/>
    </source>
</evidence>
<keyword evidence="7" id="KW-0539">Nucleus</keyword>
<dbReference type="InterPro" id="IPR001138">
    <property type="entry name" value="Zn2Cys6_DnaBD"/>
</dbReference>
<evidence type="ECO:0000256" key="4">
    <source>
        <dbReference type="ARBA" id="ARBA00023015"/>
    </source>
</evidence>
<dbReference type="RefSeq" id="XP_033585403.1">
    <property type="nucleotide sequence ID" value="XM_033731749.1"/>
</dbReference>
<dbReference type="GO" id="GO:0006351">
    <property type="term" value="P:DNA-templated transcription"/>
    <property type="evidence" value="ECO:0007669"/>
    <property type="project" value="InterPro"/>
</dbReference>
<dbReference type="GO" id="GO:0005634">
    <property type="term" value="C:nucleus"/>
    <property type="evidence" value="ECO:0007669"/>
    <property type="project" value="UniProtKB-SubCell"/>
</dbReference>
<dbReference type="GeneID" id="54472751"/>
<evidence type="ECO:0000256" key="7">
    <source>
        <dbReference type="ARBA" id="ARBA00023242"/>
    </source>
</evidence>
<dbReference type="GO" id="GO:0008270">
    <property type="term" value="F:zinc ion binding"/>
    <property type="evidence" value="ECO:0007669"/>
    <property type="project" value="InterPro"/>
</dbReference>
<keyword evidence="4" id="KW-0805">Transcription regulation</keyword>
<dbReference type="GO" id="GO:0003677">
    <property type="term" value="F:DNA binding"/>
    <property type="evidence" value="ECO:0007669"/>
    <property type="project" value="UniProtKB-KW"/>
</dbReference>
<dbReference type="SUPFAM" id="SSF57701">
    <property type="entry name" value="Zn2/Cys6 DNA-binding domain"/>
    <property type="match status" value="1"/>
</dbReference>
<dbReference type="PROSITE" id="PS00463">
    <property type="entry name" value="ZN2_CY6_FUNGAL_1"/>
    <property type="match status" value="1"/>
</dbReference>
<feature type="compositionally biased region" description="Polar residues" evidence="8">
    <location>
        <begin position="99"/>
        <end position="115"/>
    </location>
</feature>
<gene>
    <name evidence="10" type="ORF">BDY17DRAFT_258165</name>
</gene>
<evidence type="ECO:0000256" key="1">
    <source>
        <dbReference type="ARBA" id="ARBA00004123"/>
    </source>
</evidence>
<keyword evidence="6" id="KW-0804">Transcription</keyword>
<evidence type="ECO:0000313" key="11">
    <source>
        <dbReference type="Proteomes" id="UP000799767"/>
    </source>
</evidence>
<protein>
    <submittedName>
        <fullName evidence="10">Fungal-specific transcription factor domain-containing protein</fullName>
    </submittedName>
</protein>